<accession>A0A9N8EGN1</accession>
<dbReference type="Gene3D" id="3.80.10.10">
    <property type="entry name" value="Ribonuclease Inhibitor"/>
    <property type="match status" value="1"/>
</dbReference>
<organism evidence="2 3">
    <name type="scientific">Seminavis robusta</name>
    <dbReference type="NCBI Taxonomy" id="568900"/>
    <lineage>
        <taxon>Eukaryota</taxon>
        <taxon>Sar</taxon>
        <taxon>Stramenopiles</taxon>
        <taxon>Ochrophyta</taxon>
        <taxon>Bacillariophyta</taxon>
        <taxon>Bacillariophyceae</taxon>
        <taxon>Bacillariophycidae</taxon>
        <taxon>Naviculales</taxon>
        <taxon>Naviculaceae</taxon>
        <taxon>Seminavis</taxon>
    </lineage>
</organism>
<reference evidence="2" key="1">
    <citation type="submission" date="2020-06" db="EMBL/GenBank/DDBJ databases">
        <authorList>
            <consortium name="Plant Systems Biology data submission"/>
        </authorList>
    </citation>
    <scope>NUCLEOTIDE SEQUENCE</scope>
    <source>
        <strain evidence="2">D6</strain>
    </source>
</reference>
<feature type="compositionally biased region" description="Polar residues" evidence="1">
    <location>
        <begin position="1"/>
        <end position="29"/>
    </location>
</feature>
<name>A0A9N8EGN1_9STRA</name>
<feature type="region of interest" description="Disordered" evidence="1">
    <location>
        <begin position="1"/>
        <end position="42"/>
    </location>
</feature>
<dbReference type="Proteomes" id="UP001153069">
    <property type="component" value="Unassembled WGS sequence"/>
</dbReference>
<evidence type="ECO:0000256" key="1">
    <source>
        <dbReference type="SAM" id="MobiDB-lite"/>
    </source>
</evidence>
<comment type="caution">
    <text evidence="2">The sequence shown here is derived from an EMBL/GenBank/DDBJ whole genome shotgun (WGS) entry which is preliminary data.</text>
</comment>
<feature type="compositionally biased region" description="Basic residues" evidence="1">
    <location>
        <begin position="30"/>
        <end position="42"/>
    </location>
</feature>
<dbReference type="InterPro" id="IPR032675">
    <property type="entry name" value="LRR_dom_sf"/>
</dbReference>
<sequence length="514" mass="57815">MSSPSPSTGNKRGHTNAKSSKLRGSNKTNQHNKRKQQRHAHQRLQALLRRSQASSAGNELISLIYENPSLACRSVDGVTPLKVLLESGVKLDVIQEFCKRFPRSVETPSHVDIMEELPLETACYQHHKTARGVIPFLVQLKVNDLEGNSVWGERLLTALNRILVFCNAATHTAKRLEDIEALLQAVSRTGILESQREAQGRLLTWAFQCSDCTYGDLLDLVLPYCSDATHISISYENYTTVRRQQDLSASLAKLVPQLTHLDLHVCWQVRDQHAWRHFLVQALAQDAKHLESLQLKFWKEPNNDNALPEPLPGWIFKALVDCFVSSSAFPNLQELVLETRPGILAKDHGVAEDLTMSLATLLGKNNLRQLTVIHFCPRYQPLVDALQTNTSLQRFEVPFCTNAKPKLQALHDTIVQQNNTTLLHVNGLREDHLSELIRHRCNLNRKGLRTAQNPDTPITTLLDIVADAMDDNWGYRISGDTSAGFAFAMLRGCPSIWCGVKRPKVLRIHVATQK</sequence>
<dbReference type="EMBL" id="CAICTM010000915">
    <property type="protein sequence ID" value="CAB9518239.1"/>
    <property type="molecule type" value="Genomic_DNA"/>
</dbReference>
<evidence type="ECO:0000313" key="3">
    <source>
        <dbReference type="Proteomes" id="UP001153069"/>
    </source>
</evidence>
<protein>
    <submittedName>
        <fullName evidence="2">Uncharacterized protein</fullName>
    </submittedName>
</protein>
<dbReference type="SUPFAM" id="SSF52047">
    <property type="entry name" value="RNI-like"/>
    <property type="match status" value="1"/>
</dbReference>
<dbReference type="AlphaFoldDB" id="A0A9N8EGN1"/>
<gene>
    <name evidence="2" type="ORF">SEMRO_917_G219960.1</name>
</gene>
<evidence type="ECO:0000313" key="2">
    <source>
        <dbReference type="EMBL" id="CAB9518239.1"/>
    </source>
</evidence>
<keyword evidence="3" id="KW-1185">Reference proteome</keyword>
<proteinExistence type="predicted"/>